<feature type="transmembrane region" description="Helical" evidence="10">
    <location>
        <begin position="222"/>
        <end position="246"/>
    </location>
</feature>
<keyword evidence="8" id="KW-0325">Glycoprotein</keyword>
<evidence type="ECO:0000256" key="1">
    <source>
        <dbReference type="ARBA" id="ARBA00004141"/>
    </source>
</evidence>
<evidence type="ECO:0000256" key="10">
    <source>
        <dbReference type="SAM" id="Phobius"/>
    </source>
</evidence>
<dbReference type="InterPro" id="IPR001320">
    <property type="entry name" value="Iontro_rcpt_C"/>
</dbReference>
<organism evidence="13 14">
    <name type="scientific">Roseibium alexandrii</name>
    <dbReference type="NCBI Taxonomy" id="388408"/>
    <lineage>
        <taxon>Bacteria</taxon>
        <taxon>Pseudomonadati</taxon>
        <taxon>Pseudomonadota</taxon>
        <taxon>Alphaproteobacteria</taxon>
        <taxon>Hyphomicrobiales</taxon>
        <taxon>Stappiaceae</taxon>
        <taxon>Roseibium</taxon>
    </lineage>
</organism>
<dbReference type="SUPFAM" id="SSF81324">
    <property type="entry name" value="Voltage-gated potassium channels"/>
    <property type="match status" value="1"/>
</dbReference>
<dbReference type="RefSeq" id="WP_055672209.1">
    <property type="nucleotide sequence ID" value="NZ_CXWD01000009.1"/>
</dbReference>
<evidence type="ECO:0000256" key="2">
    <source>
        <dbReference type="ARBA" id="ARBA00022448"/>
    </source>
</evidence>
<gene>
    <name evidence="13" type="primary">glnH_3</name>
    <name evidence="13" type="ORF">LAX5112_02633</name>
</gene>
<dbReference type="InterPro" id="IPR015683">
    <property type="entry name" value="Ionotropic_Glu_rcpt"/>
</dbReference>
<dbReference type="OrthoDB" id="9768183at2"/>
<dbReference type="Gene3D" id="1.10.287.70">
    <property type="match status" value="1"/>
</dbReference>
<comment type="subcellular location">
    <subcellularLocation>
        <location evidence="1">Membrane</location>
        <topology evidence="1">Multi-pass membrane protein</topology>
    </subcellularLocation>
</comment>
<dbReference type="Proteomes" id="UP000053235">
    <property type="component" value="Unassembled WGS sequence"/>
</dbReference>
<dbReference type="PANTHER" id="PTHR18966">
    <property type="entry name" value="IONOTROPIC GLUTAMATE RECEPTOR"/>
    <property type="match status" value="1"/>
</dbReference>
<feature type="transmembrane region" description="Helical" evidence="10">
    <location>
        <begin position="159"/>
        <end position="177"/>
    </location>
</feature>
<dbReference type="Pfam" id="PF00497">
    <property type="entry name" value="SBP_bac_3"/>
    <property type="match status" value="1"/>
</dbReference>
<feature type="domain" description="Ionotropic glutamate receptor C-terminal" evidence="12">
    <location>
        <begin position="46"/>
        <end position="374"/>
    </location>
</feature>
<feature type="transmembrane region" description="Helical" evidence="10">
    <location>
        <begin position="7"/>
        <end position="25"/>
    </location>
</feature>
<dbReference type="SUPFAM" id="SSF53850">
    <property type="entry name" value="Periplasmic binding protein-like II"/>
    <property type="match status" value="1"/>
</dbReference>
<feature type="domain" description="Solute-binding protein family 3/N-terminal" evidence="11">
    <location>
        <begin position="46"/>
        <end position="375"/>
    </location>
</feature>
<keyword evidence="3 10" id="KW-0812">Transmembrane</keyword>
<reference evidence="14" key="1">
    <citation type="submission" date="2015-07" db="EMBL/GenBank/DDBJ databases">
        <authorList>
            <person name="Rodrigo-Torres Lidia"/>
            <person name="Arahal R.David."/>
        </authorList>
    </citation>
    <scope>NUCLEOTIDE SEQUENCE [LARGE SCALE GENOMIC DNA]</scope>
    <source>
        <strain evidence="14">CECT 5112</strain>
    </source>
</reference>
<dbReference type="SMART" id="SM00062">
    <property type="entry name" value="PBPb"/>
    <property type="match status" value="1"/>
</dbReference>
<evidence type="ECO:0000256" key="4">
    <source>
        <dbReference type="ARBA" id="ARBA00022989"/>
    </source>
</evidence>
<keyword evidence="9" id="KW-0407">Ion channel</keyword>
<keyword evidence="4 10" id="KW-1133">Transmembrane helix</keyword>
<keyword evidence="6 10" id="KW-0472">Membrane</keyword>
<keyword evidence="5" id="KW-0406">Ion transport</keyword>
<dbReference type="GO" id="GO:0015276">
    <property type="term" value="F:ligand-gated monoatomic ion channel activity"/>
    <property type="evidence" value="ECO:0007669"/>
    <property type="project" value="InterPro"/>
</dbReference>
<dbReference type="InterPro" id="IPR001638">
    <property type="entry name" value="Solute-binding_3/MltF_N"/>
</dbReference>
<evidence type="ECO:0000256" key="3">
    <source>
        <dbReference type="ARBA" id="ARBA00022692"/>
    </source>
</evidence>
<dbReference type="STRING" id="388408.LAX5112_02633"/>
<proteinExistence type="predicted"/>
<dbReference type="GO" id="GO:0016020">
    <property type="term" value="C:membrane"/>
    <property type="evidence" value="ECO:0007669"/>
    <property type="project" value="UniProtKB-SubCell"/>
</dbReference>
<evidence type="ECO:0000256" key="7">
    <source>
        <dbReference type="ARBA" id="ARBA00023170"/>
    </source>
</evidence>
<keyword evidence="14" id="KW-1185">Reference proteome</keyword>
<evidence type="ECO:0000259" key="12">
    <source>
        <dbReference type="SMART" id="SM00079"/>
    </source>
</evidence>
<dbReference type="Gene3D" id="3.40.190.10">
    <property type="entry name" value="Periplasmic binding protein-like II"/>
    <property type="match status" value="2"/>
</dbReference>
<dbReference type="SMART" id="SM00079">
    <property type="entry name" value="PBPe"/>
    <property type="match status" value="1"/>
</dbReference>
<evidence type="ECO:0000313" key="14">
    <source>
        <dbReference type="Proteomes" id="UP000053235"/>
    </source>
</evidence>
<sequence>MLLNFRVFLRAVFPIIMLISAKILVVSPGAAQDAGQASAAAAGEAPLKVGVRVSPPFVMQTADGYTGMAIELWEDLAAAAGVEYQYEPYPNVRALIDATAEGQTDAAISNLTITKARLEKMDFTQPWFDSGLRIMVGSEGSTSFWEVVKGLQEAGFLKAYGWLAFVIVVATLLMTLFDRRFDKSFSQKWPDGLADSFYSVMSVVTSGKAPSRKNLFGWIGRVWQAIWLVCGLAVMAFITSSVTSVMTTLSLHNQIQSVADLPGKVVGVFDGSVGEDYSREQGWSVMVFDELDQGVAALDNGEIDAFVGDAPTLEYYDHTNPNADVEVVGPLFDPNKYGIALSLRSRNTRAFNIELLAAKESGFVEDLRVEYLGPRD</sequence>
<evidence type="ECO:0000256" key="6">
    <source>
        <dbReference type="ARBA" id="ARBA00023136"/>
    </source>
</evidence>
<dbReference type="AlphaFoldDB" id="A0A0M7A8C6"/>
<dbReference type="EMBL" id="CXWD01000009">
    <property type="protein sequence ID" value="CTQ70861.1"/>
    <property type="molecule type" value="Genomic_DNA"/>
</dbReference>
<keyword evidence="7" id="KW-0675">Receptor</keyword>
<keyword evidence="2" id="KW-0813">Transport</keyword>
<evidence type="ECO:0000256" key="8">
    <source>
        <dbReference type="ARBA" id="ARBA00023180"/>
    </source>
</evidence>
<evidence type="ECO:0000256" key="9">
    <source>
        <dbReference type="ARBA" id="ARBA00023303"/>
    </source>
</evidence>
<evidence type="ECO:0000256" key="5">
    <source>
        <dbReference type="ARBA" id="ARBA00023065"/>
    </source>
</evidence>
<evidence type="ECO:0000259" key="11">
    <source>
        <dbReference type="SMART" id="SM00062"/>
    </source>
</evidence>
<evidence type="ECO:0000313" key="13">
    <source>
        <dbReference type="EMBL" id="CTQ70861.1"/>
    </source>
</evidence>
<protein>
    <submittedName>
        <fullName evidence="13">Glutamine-binding periplasmic protein</fullName>
    </submittedName>
</protein>
<accession>A0A0M7A8C6</accession>
<name>A0A0M7A8C6_9HYPH</name>